<sequence>MKKFGYIINSFDKVVERFRTNNLRAAEFESLLEVNLSDIPTGKFYKITNQLIIKNKLESKIRYYLSIRNNENPDYEIEWKGRFLESDMFNFVMVLGNEMKLFSGNEDNLIMFLSNIHNQLNDGEIELRWVLVKNHAEFLKLRV</sequence>
<evidence type="ECO:0000313" key="1">
    <source>
        <dbReference type="EMBL" id="NME69169.1"/>
    </source>
</evidence>
<keyword evidence="2" id="KW-1185">Reference proteome</keyword>
<organism evidence="1 2">
    <name type="scientific">Flammeovirga aprica JL-4</name>
    <dbReference type="NCBI Taxonomy" id="694437"/>
    <lineage>
        <taxon>Bacteria</taxon>
        <taxon>Pseudomonadati</taxon>
        <taxon>Bacteroidota</taxon>
        <taxon>Cytophagia</taxon>
        <taxon>Cytophagales</taxon>
        <taxon>Flammeovirgaceae</taxon>
        <taxon>Flammeovirga</taxon>
    </lineage>
</organism>
<dbReference type="RefSeq" id="WP_169657454.1">
    <property type="nucleotide sequence ID" value="NZ_JABANE010000036.1"/>
</dbReference>
<dbReference type="EMBL" id="JABANE010000036">
    <property type="protein sequence ID" value="NME69169.1"/>
    <property type="molecule type" value="Genomic_DNA"/>
</dbReference>
<accession>A0A7X9RUW6</accession>
<reference evidence="1 2" key="1">
    <citation type="submission" date="2020-04" db="EMBL/GenBank/DDBJ databases">
        <title>Flammeovirga sp. SR4, a novel species isolated from seawater.</title>
        <authorList>
            <person name="Wang X."/>
        </authorList>
    </citation>
    <scope>NUCLEOTIDE SEQUENCE [LARGE SCALE GENOMIC DNA]</scope>
    <source>
        <strain evidence="1 2">ATCC 23126</strain>
    </source>
</reference>
<dbReference type="AlphaFoldDB" id="A0A7X9RUW6"/>
<protein>
    <submittedName>
        <fullName evidence="1">Uncharacterized protein</fullName>
    </submittedName>
</protein>
<name>A0A7X9RUW6_9BACT</name>
<dbReference type="Proteomes" id="UP000576082">
    <property type="component" value="Unassembled WGS sequence"/>
</dbReference>
<gene>
    <name evidence="1" type="ORF">HHU12_14430</name>
</gene>
<proteinExistence type="predicted"/>
<comment type="caution">
    <text evidence="1">The sequence shown here is derived from an EMBL/GenBank/DDBJ whole genome shotgun (WGS) entry which is preliminary data.</text>
</comment>
<evidence type="ECO:0000313" key="2">
    <source>
        <dbReference type="Proteomes" id="UP000576082"/>
    </source>
</evidence>